<comment type="caution">
    <text evidence="8">The sequence shown here is derived from an EMBL/GenBank/DDBJ whole genome shotgun (WGS) entry which is preliminary data.</text>
</comment>
<name>A0A4R7VYD0_9PSEU</name>
<organism evidence="8 9">
    <name type="scientific">Actinophytocola oryzae</name>
    <dbReference type="NCBI Taxonomy" id="502181"/>
    <lineage>
        <taxon>Bacteria</taxon>
        <taxon>Bacillati</taxon>
        <taxon>Actinomycetota</taxon>
        <taxon>Actinomycetes</taxon>
        <taxon>Pseudonocardiales</taxon>
        <taxon>Pseudonocardiaceae</taxon>
    </lineage>
</organism>
<comment type="function">
    <text evidence="6">Catalyzes the synthesis of activated sulfate.</text>
</comment>
<comment type="similarity">
    <text evidence="6">Belongs to the APS kinase family.</text>
</comment>
<dbReference type="InterPro" id="IPR059117">
    <property type="entry name" value="APS_kinase_dom"/>
</dbReference>
<dbReference type="PANTHER" id="PTHR42700:SF1">
    <property type="entry name" value="SULFATE ADENYLYLTRANSFERASE"/>
    <property type="match status" value="1"/>
</dbReference>
<keyword evidence="5 6" id="KW-0067">ATP-binding</keyword>
<dbReference type="GO" id="GO:0005737">
    <property type="term" value="C:cytoplasm"/>
    <property type="evidence" value="ECO:0007669"/>
    <property type="project" value="TreeGrafter"/>
</dbReference>
<dbReference type="SUPFAM" id="SSF52540">
    <property type="entry name" value="P-loop containing nucleoside triphosphate hydrolases"/>
    <property type="match status" value="1"/>
</dbReference>
<accession>A0A4R7VYD0</accession>
<gene>
    <name evidence="8" type="ORF">CLV71_104698</name>
</gene>
<dbReference type="InterPro" id="IPR002891">
    <property type="entry name" value="APS"/>
</dbReference>
<dbReference type="GO" id="GO:0070814">
    <property type="term" value="P:hydrogen sulfide biosynthetic process"/>
    <property type="evidence" value="ECO:0007669"/>
    <property type="project" value="UniProtKB-UniPathway"/>
</dbReference>
<dbReference type="CDD" id="cd02027">
    <property type="entry name" value="APSK"/>
    <property type="match status" value="1"/>
</dbReference>
<evidence type="ECO:0000256" key="5">
    <source>
        <dbReference type="ARBA" id="ARBA00022840"/>
    </source>
</evidence>
<dbReference type="RefSeq" id="WP_133903189.1">
    <property type="nucleotide sequence ID" value="NZ_SOCP01000004.1"/>
</dbReference>
<comment type="catalytic activity">
    <reaction evidence="1 6">
        <text>adenosine 5'-phosphosulfate + ATP = 3'-phosphoadenylyl sulfate + ADP + H(+)</text>
        <dbReference type="Rhea" id="RHEA:24152"/>
        <dbReference type="ChEBI" id="CHEBI:15378"/>
        <dbReference type="ChEBI" id="CHEBI:30616"/>
        <dbReference type="ChEBI" id="CHEBI:58243"/>
        <dbReference type="ChEBI" id="CHEBI:58339"/>
        <dbReference type="ChEBI" id="CHEBI:456216"/>
        <dbReference type="EC" id="2.7.1.25"/>
    </reaction>
</comment>
<keyword evidence="4 6" id="KW-0547">Nucleotide-binding</keyword>
<keyword evidence="3 6" id="KW-0808">Transferase</keyword>
<dbReference type="GO" id="GO:0005524">
    <property type="term" value="F:ATP binding"/>
    <property type="evidence" value="ECO:0007669"/>
    <property type="project" value="UniProtKB-KW"/>
</dbReference>
<dbReference type="OrthoDB" id="9804504at2"/>
<dbReference type="GO" id="GO:0004781">
    <property type="term" value="F:sulfate adenylyltransferase (ATP) activity"/>
    <property type="evidence" value="ECO:0007669"/>
    <property type="project" value="TreeGrafter"/>
</dbReference>
<reference evidence="8 9" key="1">
    <citation type="submission" date="2019-03" db="EMBL/GenBank/DDBJ databases">
        <title>Genomic Encyclopedia of Archaeal and Bacterial Type Strains, Phase II (KMG-II): from individual species to whole genera.</title>
        <authorList>
            <person name="Goeker M."/>
        </authorList>
    </citation>
    <scope>NUCLEOTIDE SEQUENCE [LARGE SCALE GENOMIC DNA]</scope>
    <source>
        <strain evidence="8 9">DSM 45499</strain>
    </source>
</reference>
<dbReference type="Proteomes" id="UP000294927">
    <property type="component" value="Unassembled WGS sequence"/>
</dbReference>
<evidence type="ECO:0000256" key="1">
    <source>
        <dbReference type="ARBA" id="ARBA00001823"/>
    </source>
</evidence>
<evidence type="ECO:0000256" key="2">
    <source>
        <dbReference type="ARBA" id="ARBA00012121"/>
    </source>
</evidence>
<comment type="pathway">
    <text evidence="6">Sulfur metabolism; hydrogen sulfide biosynthesis; sulfite from sulfate: step 2/3.</text>
</comment>
<dbReference type="GO" id="GO:0004020">
    <property type="term" value="F:adenylylsulfate kinase activity"/>
    <property type="evidence" value="ECO:0007669"/>
    <property type="project" value="UniProtKB-EC"/>
</dbReference>
<dbReference type="NCBIfam" id="TIGR00455">
    <property type="entry name" value="apsK"/>
    <property type="match status" value="1"/>
</dbReference>
<dbReference type="InterPro" id="IPR050512">
    <property type="entry name" value="Sulf_AdTrans/APS_kinase"/>
</dbReference>
<evidence type="ECO:0000256" key="6">
    <source>
        <dbReference type="RuleBase" id="RU004347"/>
    </source>
</evidence>
<dbReference type="Gene3D" id="3.40.50.300">
    <property type="entry name" value="P-loop containing nucleotide triphosphate hydrolases"/>
    <property type="match status" value="1"/>
</dbReference>
<keyword evidence="6 8" id="KW-0418">Kinase</keyword>
<dbReference type="Pfam" id="PF01583">
    <property type="entry name" value="APS_kinase"/>
    <property type="match status" value="1"/>
</dbReference>
<dbReference type="GO" id="GO:0010134">
    <property type="term" value="P:sulfate assimilation via adenylyl sulfate reduction"/>
    <property type="evidence" value="ECO:0007669"/>
    <property type="project" value="TreeGrafter"/>
</dbReference>
<proteinExistence type="inferred from homology"/>
<evidence type="ECO:0000256" key="4">
    <source>
        <dbReference type="ARBA" id="ARBA00022741"/>
    </source>
</evidence>
<dbReference type="UniPathway" id="UPA00140">
    <property type="reaction ID" value="UER00205"/>
</dbReference>
<feature type="domain" description="APS kinase" evidence="7">
    <location>
        <begin position="2"/>
        <end position="151"/>
    </location>
</feature>
<evidence type="ECO:0000256" key="3">
    <source>
        <dbReference type="ARBA" id="ARBA00022679"/>
    </source>
</evidence>
<dbReference type="EC" id="2.7.1.25" evidence="2 6"/>
<dbReference type="EMBL" id="SOCP01000004">
    <property type="protein sequence ID" value="TDV54227.1"/>
    <property type="molecule type" value="Genomic_DNA"/>
</dbReference>
<dbReference type="GO" id="GO:0019379">
    <property type="term" value="P:sulfate assimilation, phosphoadenylyl sulfate reduction by phosphoadenylyl-sulfate reductase (thioredoxin)"/>
    <property type="evidence" value="ECO:0007669"/>
    <property type="project" value="TreeGrafter"/>
</dbReference>
<evidence type="ECO:0000259" key="7">
    <source>
        <dbReference type="Pfam" id="PF01583"/>
    </source>
</evidence>
<protein>
    <recommendedName>
        <fullName evidence="2 6">Adenylyl-sulfate kinase</fullName>
        <ecNumber evidence="2 6">2.7.1.25</ecNumber>
    </recommendedName>
</protein>
<evidence type="ECO:0000313" key="8">
    <source>
        <dbReference type="EMBL" id="TDV54227.1"/>
    </source>
</evidence>
<sequence length="177" mass="18985">MTTVWLTGLPSSGKSTLGRALAEQHRAHRAVEQLDGDVIRRDLFPELGFDKADRTENIRRIGALAAMLAAHDVLVVVSVIAPYEAARAAVRAEHEARGLEFVEVHVHAPVEVCADRDVKGLYARAKRGEVSGLTGIGDVYEEPVAPEVRVDTSAMPVEACLATIGAALARAEQREAA</sequence>
<evidence type="ECO:0000313" key="9">
    <source>
        <dbReference type="Proteomes" id="UP000294927"/>
    </source>
</evidence>
<dbReference type="AlphaFoldDB" id="A0A4R7VYD0"/>
<dbReference type="PANTHER" id="PTHR42700">
    <property type="entry name" value="SULFATE ADENYLYLTRANSFERASE"/>
    <property type="match status" value="1"/>
</dbReference>
<keyword evidence="9" id="KW-1185">Reference proteome</keyword>
<dbReference type="InterPro" id="IPR027417">
    <property type="entry name" value="P-loop_NTPase"/>
</dbReference>